<evidence type="ECO:0000313" key="3">
    <source>
        <dbReference type="Proteomes" id="UP000245683"/>
    </source>
</evidence>
<accession>A0A317K0Z1</accession>
<dbReference type="SMART" id="SM00347">
    <property type="entry name" value="HTH_MARR"/>
    <property type="match status" value="1"/>
</dbReference>
<dbReference type="PRINTS" id="PR00598">
    <property type="entry name" value="HTHMARR"/>
</dbReference>
<dbReference type="EMBL" id="QGSV01000223">
    <property type="protein sequence ID" value="PWU46260.1"/>
    <property type="molecule type" value="Genomic_DNA"/>
</dbReference>
<evidence type="ECO:0000313" key="2">
    <source>
        <dbReference type="EMBL" id="PWU46260.1"/>
    </source>
</evidence>
<dbReference type="Gene3D" id="1.10.10.10">
    <property type="entry name" value="Winged helix-like DNA-binding domain superfamily/Winged helix DNA-binding domain"/>
    <property type="match status" value="1"/>
</dbReference>
<dbReference type="InterPro" id="IPR036388">
    <property type="entry name" value="WH-like_DNA-bd_sf"/>
</dbReference>
<proteinExistence type="predicted"/>
<dbReference type="InterPro" id="IPR036390">
    <property type="entry name" value="WH_DNA-bd_sf"/>
</dbReference>
<dbReference type="PANTHER" id="PTHR33164">
    <property type="entry name" value="TRANSCRIPTIONAL REGULATOR, MARR FAMILY"/>
    <property type="match status" value="1"/>
</dbReference>
<name>A0A317K0Z1_9ACTN</name>
<sequence>MRMPYGSAAESFGQASMGYVATEESVTQTLAFLLGKLGQVASGRFAARLAPLGLRPRHCALLELLAHAPKAQLELAHAIGVTPSVVVDMLDELEQAEAVRRVRDSTDRRRQLIELTTKGRRLRRRAVALARETDEEMLAGFDTAQAAALRTGLLRIADSAGLFGSVTRPS</sequence>
<evidence type="ECO:0000259" key="1">
    <source>
        <dbReference type="PROSITE" id="PS50995"/>
    </source>
</evidence>
<dbReference type="AlphaFoldDB" id="A0A317K0Z1"/>
<dbReference type="InterPro" id="IPR000835">
    <property type="entry name" value="HTH_MarR-typ"/>
</dbReference>
<dbReference type="Pfam" id="PF01047">
    <property type="entry name" value="MarR"/>
    <property type="match status" value="1"/>
</dbReference>
<dbReference type="Proteomes" id="UP000245683">
    <property type="component" value="Unassembled WGS sequence"/>
</dbReference>
<dbReference type="PANTHER" id="PTHR33164:SF95">
    <property type="entry name" value="TRANSCRIPTIONAL REGULATOR"/>
    <property type="match status" value="1"/>
</dbReference>
<feature type="domain" description="HTH marR-type" evidence="1">
    <location>
        <begin position="27"/>
        <end position="158"/>
    </location>
</feature>
<dbReference type="SUPFAM" id="SSF46785">
    <property type="entry name" value="Winged helix' DNA-binding domain"/>
    <property type="match status" value="1"/>
</dbReference>
<organism evidence="2 3">
    <name type="scientific">Micromonospora globispora</name>
    <dbReference type="NCBI Taxonomy" id="1450148"/>
    <lineage>
        <taxon>Bacteria</taxon>
        <taxon>Bacillati</taxon>
        <taxon>Actinomycetota</taxon>
        <taxon>Actinomycetes</taxon>
        <taxon>Micromonosporales</taxon>
        <taxon>Micromonosporaceae</taxon>
        <taxon>Micromonospora</taxon>
    </lineage>
</organism>
<gene>
    <name evidence="2" type="ORF">DLJ46_18620</name>
</gene>
<keyword evidence="3" id="KW-1185">Reference proteome</keyword>
<dbReference type="InterPro" id="IPR039422">
    <property type="entry name" value="MarR/SlyA-like"/>
</dbReference>
<protein>
    <submittedName>
        <fullName evidence="2">MarR family transcriptional regulator</fullName>
    </submittedName>
</protein>
<reference evidence="3" key="1">
    <citation type="submission" date="2018-05" db="EMBL/GenBank/DDBJ databases">
        <title>Micromonospora globispora sp. nov. and Micromonospora rugosa sp. nov., isolated from marine sediment.</title>
        <authorList>
            <person name="Carro L."/>
            <person name="Aysel V."/>
            <person name="Cetin D."/>
            <person name="Igual J.M."/>
            <person name="Klenk H.-P."/>
            <person name="Trujillo M.E."/>
            <person name="Sahin N."/>
        </authorList>
    </citation>
    <scope>NUCLEOTIDE SEQUENCE [LARGE SCALE GENOMIC DNA]</scope>
    <source>
        <strain evidence="3">S2904</strain>
    </source>
</reference>
<comment type="caution">
    <text evidence="2">The sequence shown here is derived from an EMBL/GenBank/DDBJ whole genome shotgun (WGS) entry which is preliminary data.</text>
</comment>
<dbReference type="OrthoDB" id="4463574at2"/>
<dbReference type="GO" id="GO:0006950">
    <property type="term" value="P:response to stress"/>
    <property type="evidence" value="ECO:0007669"/>
    <property type="project" value="TreeGrafter"/>
</dbReference>
<dbReference type="GO" id="GO:0003700">
    <property type="term" value="F:DNA-binding transcription factor activity"/>
    <property type="evidence" value="ECO:0007669"/>
    <property type="project" value="InterPro"/>
</dbReference>
<dbReference type="PROSITE" id="PS50995">
    <property type="entry name" value="HTH_MARR_2"/>
    <property type="match status" value="1"/>
</dbReference>